<dbReference type="EMBL" id="CAAALY010070707">
    <property type="protein sequence ID" value="VEL24936.1"/>
    <property type="molecule type" value="Genomic_DNA"/>
</dbReference>
<evidence type="ECO:0000313" key="3">
    <source>
        <dbReference type="Proteomes" id="UP000784294"/>
    </source>
</evidence>
<feature type="compositionally biased region" description="Acidic residues" evidence="1">
    <location>
        <begin position="25"/>
        <end position="53"/>
    </location>
</feature>
<keyword evidence="3" id="KW-1185">Reference proteome</keyword>
<proteinExistence type="predicted"/>
<name>A0A448X0U8_9PLAT</name>
<evidence type="ECO:0000256" key="1">
    <source>
        <dbReference type="SAM" id="MobiDB-lite"/>
    </source>
</evidence>
<gene>
    <name evidence="2" type="ORF">PXEA_LOCUS18376</name>
</gene>
<feature type="region of interest" description="Disordered" evidence="1">
    <location>
        <begin position="448"/>
        <end position="469"/>
    </location>
</feature>
<reference evidence="2" key="1">
    <citation type="submission" date="2018-11" db="EMBL/GenBank/DDBJ databases">
        <authorList>
            <consortium name="Pathogen Informatics"/>
        </authorList>
    </citation>
    <scope>NUCLEOTIDE SEQUENCE</scope>
</reference>
<evidence type="ECO:0000313" key="2">
    <source>
        <dbReference type="EMBL" id="VEL24936.1"/>
    </source>
</evidence>
<dbReference type="AlphaFoldDB" id="A0A448X0U8"/>
<accession>A0A448X0U8</accession>
<feature type="compositionally biased region" description="Polar residues" evidence="1">
    <location>
        <begin position="123"/>
        <end position="132"/>
    </location>
</feature>
<protein>
    <submittedName>
        <fullName evidence="2">Uncharacterized protein</fullName>
    </submittedName>
</protein>
<comment type="caution">
    <text evidence="2">The sequence shown here is derived from an EMBL/GenBank/DDBJ whole genome shotgun (WGS) entry which is preliminary data.</text>
</comment>
<organism evidence="2 3">
    <name type="scientific">Protopolystoma xenopodis</name>
    <dbReference type="NCBI Taxonomy" id="117903"/>
    <lineage>
        <taxon>Eukaryota</taxon>
        <taxon>Metazoa</taxon>
        <taxon>Spiralia</taxon>
        <taxon>Lophotrochozoa</taxon>
        <taxon>Platyhelminthes</taxon>
        <taxon>Monogenea</taxon>
        <taxon>Polyopisthocotylea</taxon>
        <taxon>Polystomatidea</taxon>
        <taxon>Polystomatidae</taxon>
        <taxon>Protopolystoma</taxon>
    </lineage>
</organism>
<dbReference type="Proteomes" id="UP000784294">
    <property type="component" value="Unassembled WGS sequence"/>
</dbReference>
<feature type="region of interest" description="Disordered" evidence="1">
    <location>
        <begin position="1"/>
        <end position="138"/>
    </location>
</feature>
<sequence>MACVPASPRTASPLADGCRGGNNSVDEDDTDVNVDADADGEGDGDEAETETEEAATPTPPPPPLPTTKARKGEAAVDERAVLCRMEERTHVDSSGLSAKQPVGEANEPGGKPQRDSAEAITADQLSSPSHTARLSPFDPVDGYVLNPGPARPKGIPGAKWSGVLACSSGRRHNDTHDCVCVQRVGEFVLLPGGRQTGRVGFSDSSVCLSLLPEGFGNCRRLIGFWLRRRLVAETLFEWIIARRDSNLPRQAWELGWIVAGASDNRKRALGLCPVGRTRDTGRAGWGEVEGSGVEWSEVEWGRGRWGGSRRGRREEPRIGRSAAAANQTAPHLLGPLAPSLALTLSISLSLILALPPAGLMSLCLSVSQCLSVDWHDWAERRLANPTLLSHFASHLCSNQSRFCQTCRRHHNLVILSILLCLSVSPSYQSERQTCRRRLSTEHTWTDEAERRGRIGERRVGREAGGAASR</sequence>
<feature type="compositionally biased region" description="Basic and acidic residues" evidence="1">
    <location>
        <begin position="448"/>
        <end position="461"/>
    </location>
</feature>
<feature type="compositionally biased region" description="Basic and acidic residues" evidence="1">
    <location>
        <begin position="70"/>
        <end position="91"/>
    </location>
</feature>